<evidence type="ECO:0008006" key="4">
    <source>
        <dbReference type="Google" id="ProtNLM"/>
    </source>
</evidence>
<dbReference type="PROSITE" id="PS51257">
    <property type="entry name" value="PROKAR_LIPOPROTEIN"/>
    <property type="match status" value="1"/>
</dbReference>
<feature type="chain" id="PRO_5047292255" description="Lipoprotein" evidence="1">
    <location>
        <begin position="24"/>
        <end position="217"/>
    </location>
</feature>
<keyword evidence="3" id="KW-1185">Reference proteome</keyword>
<keyword evidence="1" id="KW-0732">Signal</keyword>
<protein>
    <recommendedName>
        <fullName evidence="4">Lipoprotein</fullName>
    </recommendedName>
</protein>
<dbReference type="RefSeq" id="WP_228318217.1">
    <property type="nucleotide sequence ID" value="NZ_JAFFQI010000169.1"/>
</dbReference>
<sequence length="217" mass="24106">MRFPRVSLLLLTTLCGPALSACAHAPGQPIKPLLKEQADMTLPEAVTADRITLSAEDIGNRFLELIESLESRDDLNPERIREKMGITLKQPEQGRLSVGYWSNDLGDGWRYAFTYTPESASLSKGVGLTFQNSVDDFGNMSAICTLDFEHYDRRLREMGFNASPIYGPIGQLEDWRYAKLAKNGIGGNIIISIVPQNLVSREQTRLCIKSIGTLNGR</sequence>
<accession>A0ABS8NSC3</accession>
<evidence type="ECO:0000313" key="2">
    <source>
        <dbReference type="EMBL" id="MCD0265195.1"/>
    </source>
</evidence>
<gene>
    <name evidence="2" type="ORF">JWH11_01810</name>
</gene>
<dbReference type="Proteomes" id="UP001430396">
    <property type="component" value="Unassembled WGS sequence"/>
</dbReference>
<comment type="caution">
    <text evidence="2">The sequence shown here is derived from an EMBL/GenBank/DDBJ whole genome shotgun (WGS) entry which is preliminary data.</text>
</comment>
<evidence type="ECO:0000256" key="1">
    <source>
        <dbReference type="SAM" id="SignalP"/>
    </source>
</evidence>
<reference evidence="2" key="1">
    <citation type="submission" date="2021-02" db="EMBL/GenBank/DDBJ databases">
        <title>Copper resistance gene diversity in local Xanthomonas species at agrochemical polluted sites in Trinidad, Trinidad and Tobago.</title>
        <authorList>
            <person name="Ramnarine S.D.B.J."/>
            <person name="Ramsubhag A."/>
            <person name="Jayaraman J."/>
        </authorList>
    </citation>
    <scope>NUCLEOTIDE SEQUENCE</scope>
    <source>
        <strain evidence="2">CaNP6A</strain>
    </source>
</reference>
<name>A0ABS8NSC3_9XANT</name>
<dbReference type="EMBL" id="JAFFQI010000169">
    <property type="protein sequence ID" value="MCD0265195.1"/>
    <property type="molecule type" value="Genomic_DNA"/>
</dbReference>
<proteinExistence type="predicted"/>
<evidence type="ECO:0000313" key="3">
    <source>
        <dbReference type="Proteomes" id="UP001430396"/>
    </source>
</evidence>
<feature type="signal peptide" evidence="1">
    <location>
        <begin position="1"/>
        <end position="23"/>
    </location>
</feature>
<organism evidence="2 3">
    <name type="scientific">Xanthomonas melonis</name>
    <dbReference type="NCBI Taxonomy" id="56456"/>
    <lineage>
        <taxon>Bacteria</taxon>
        <taxon>Pseudomonadati</taxon>
        <taxon>Pseudomonadota</taxon>
        <taxon>Gammaproteobacteria</taxon>
        <taxon>Lysobacterales</taxon>
        <taxon>Lysobacteraceae</taxon>
        <taxon>Xanthomonas</taxon>
    </lineage>
</organism>